<comment type="subcellular location">
    <subcellularLocation>
        <location evidence="1">Membrane</location>
        <topology evidence="1">Multi-pass membrane protein</topology>
    </subcellularLocation>
</comment>
<keyword evidence="2 6" id="KW-0812">Transmembrane</keyword>
<feature type="transmembrane region" description="Helical" evidence="6">
    <location>
        <begin position="348"/>
        <end position="373"/>
    </location>
</feature>
<feature type="transmembrane region" description="Helical" evidence="6">
    <location>
        <begin position="193"/>
        <end position="215"/>
    </location>
</feature>
<feature type="transmembrane region" description="Helical" evidence="6">
    <location>
        <begin position="227"/>
        <end position="249"/>
    </location>
</feature>
<dbReference type="PANTHER" id="PTHR21576">
    <property type="entry name" value="UNCHARACTERIZED NODULIN-LIKE PROTEIN"/>
    <property type="match status" value="1"/>
</dbReference>
<feature type="transmembrane region" description="Helical" evidence="6">
    <location>
        <begin position="151"/>
        <end position="173"/>
    </location>
</feature>
<feature type="transmembrane region" description="Helical" evidence="6">
    <location>
        <begin position="126"/>
        <end position="144"/>
    </location>
</feature>
<dbReference type="Pfam" id="PF07690">
    <property type="entry name" value="MFS_1"/>
    <property type="match status" value="1"/>
</dbReference>
<dbReference type="Gene3D" id="1.20.1250.20">
    <property type="entry name" value="MFS general substrate transporter like domains"/>
    <property type="match status" value="2"/>
</dbReference>
<feature type="transmembrane region" description="Helical" evidence="6">
    <location>
        <begin position="601"/>
        <end position="622"/>
    </location>
</feature>
<dbReference type="SUPFAM" id="SSF103473">
    <property type="entry name" value="MFS general substrate transporter"/>
    <property type="match status" value="1"/>
</dbReference>
<feature type="transmembrane region" description="Helical" evidence="6">
    <location>
        <begin position="96"/>
        <end position="114"/>
    </location>
</feature>
<dbReference type="RefSeq" id="XP_064719854.1">
    <property type="nucleotide sequence ID" value="XM_064863782.1"/>
</dbReference>
<accession>A0ABZ2AQ24</accession>
<dbReference type="GeneID" id="89988688"/>
<dbReference type="PANTHER" id="PTHR21576:SF158">
    <property type="entry name" value="RIBOSOMAL RNA-PROCESSING PROTEIN 12-LIKE CONSERVED DOMAIN-CONTAINING PROTEIN"/>
    <property type="match status" value="1"/>
</dbReference>
<evidence type="ECO:0000256" key="4">
    <source>
        <dbReference type="ARBA" id="ARBA00023136"/>
    </source>
</evidence>
<sequence>MSSEAPPSPSSSPLVLYDIERSSAPNSSTDIHGILRSKRHSPFPAPRLHLHRPLTVALTCFSIAASALQANGVYCWATYGPVVATMTQLDSTQAQTIVVGGIVGVYLMAAPLGSLTDRYGPRIGSLMSACLSGVGYLSFSAILAKSTPETPLLYIWLTAAYFLVGAATVGSYFACLTCASLSFPTHPTLSLSVPLSLIGLSSLALSSFSSLRIFISPSTGDLDPVKFLFFLGLLSPSVNLFGALFMRIIPPTTTPLLEQGIQTTAQDEGTGPNLPIDQFLHLSEHSPLLIGGPEAARPALEETYGSIGDGDQVQDVSKPDHLHHINGATWPGAGQWGVRDLLADWQGFWIFGILVALVIGPGEMTIASIGSILTSLLPSPTSLLPSPTSLLPTSTSFSHLFTLHHAPTDTNPLKQRNTQVFLISLSSTLSRLLTGLLADYLSPPPTAVPNPAYHPDQDDPFAPTPPDQADTPRDRETAHPQPPHLWKQIKKVKMSRAAMTATCALLLGAVYVFGAAGLHGKQGQGAKRLWVLGIGVGAMYGALFTLTPAIVSLHFGPTNFGLAWGMISYFTAFGSVVYSYLYALLSTPSHSQTECHGTHCFRVTFIVCAVSCFLGGLGLWLLGRRWKV</sequence>
<feature type="transmembrane region" description="Helical" evidence="6">
    <location>
        <begin position="497"/>
        <end position="518"/>
    </location>
</feature>
<evidence type="ECO:0008006" key="9">
    <source>
        <dbReference type="Google" id="ProtNLM"/>
    </source>
</evidence>
<evidence type="ECO:0000313" key="8">
    <source>
        <dbReference type="Proteomes" id="UP001432216"/>
    </source>
</evidence>
<keyword evidence="8" id="KW-1185">Reference proteome</keyword>
<feature type="region of interest" description="Disordered" evidence="5">
    <location>
        <begin position="447"/>
        <end position="483"/>
    </location>
</feature>
<dbReference type="InterPro" id="IPR036259">
    <property type="entry name" value="MFS_trans_sf"/>
</dbReference>
<dbReference type="InterPro" id="IPR011701">
    <property type="entry name" value="MFS"/>
</dbReference>
<dbReference type="Proteomes" id="UP001432216">
    <property type="component" value="Chromosome 3"/>
</dbReference>
<reference evidence="7 8" key="1">
    <citation type="submission" date="2024-01" db="EMBL/GenBank/DDBJ databases">
        <title>Comparative genomics of Cryptococcus and Kwoniella reveals pathogenesis evolution and contrasting modes of karyotype evolution via chromosome fusion or intercentromeric recombination.</title>
        <authorList>
            <person name="Coelho M.A."/>
            <person name="David-Palma M."/>
            <person name="Shea T."/>
            <person name="Bowers K."/>
            <person name="McGinley-Smith S."/>
            <person name="Mohammad A.W."/>
            <person name="Gnirke A."/>
            <person name="Yurkov A.M."/>
            <person name="Nowrousian M."/>
            <person name="Sun S."/>
            <person name="Cuomo C.A."/>
            <person name="Heitman J."/>
        </authorList>
    </citation>
    <scope>NUCLEOTIDE SEQUENCE [LARGE SCALE GENOMIC DNA]</scope>
    <source>
        <strain evidence="7 8">7685027</strain>
    </source>
</reference>
<organism evidence="7 8">
    <name type="scientific">Cryptococcus decagattii</name>
    <dbReference type="NCBI Taxonomy" id="1859122"/>
    <lineage>
        <taxon>Eukaryota</taxon>
        <taxon>Fungi</taxon>
        <taxon>Dikarya</taxon>
        <taxon>Basidiomycota</taxon>
        <taxon>Agaricomycotina</taxon>
        <taxon>Tremellomycetes</taxon>
        <taxon>Tremellales</taxon>
        <taxon>Cryptococcaceae</taxon>
        <taxon>Cryptococcus</taxon>
        <taxon>Cryptococcus gattii species complex</taxon>
    </lineage>
</organism>
<evidence type="ECO:0000256" key="5">
    <source>
        <dbReference type="SAM" id="MobiDB-lite"/>
    </source>
</evidence>
<evidence type="ECO:0000256" key="1">
    <source>
        <dbReference type="ARBA" id="ARBA00004141"/>
    </source>
</evidence>
<keyword evidence="4 6" id="KW-0472">Membrane</keyword>
<evidence type="ECO:0000313" key="7">
    <source>
        <dbReference type="EMBL" id="WVO20615.1"/>
    </source>
</evidence>
<feature type="transmembrane region" description="Helical" evidence="6">
    <location>
        <begin position="560"/>
        <end position="581"/>
    </location>
</feature>
<name>A0ABZ2AQ24_9TREE</name>
<gene>
    <name evidence="7" type="ORF">IAS62_001914</name>
</gene>
<protein>
    <recommendedName>
        <fullName evidence="9">Nodulin-like domain-containing protein</fullName>
    </recommendedName>
</protein>
<evidence type="ECO:0000256" key="6">
    <source>
        <dbReference type="SAM" id="Phobius"/>
    </source>
</evidence>
<evidence type="ECO:0000256" key="2">
    <source>
        <dbReference type="ARBA" id="ARBA00022692"/>
    </source>
</evidence>
<feature type="transmembrane region" description="Helical" evidence="6">
    <location>
        <begin position="530"/>
        <end position="553"/>
    </location>
</feature>
<dbReference type="EMBL" id="CP143808">
    <property type="protein sequence ID" value="WVO20615.1"/>
    <property type="molecule type" value="Genomic_DNA"/>
</dbReference>
<keyword evidence="3 6" id="KW-1133">Transmembrane helix</keyword>
<proteinExistence type="predicted"/>
<evidence type="ECO:0000256" key="3">
    <source>
        <dbReference type="ARBA" id="ARBA00022989"/>
    </source>
</evidence>